<evidence type="ECO:0000313" key="2">
    <source>
        <dbReference type="Proteomes" id="UP000461730"/>
    </source>
</evidence>
<gene>
    <name evidence="1" type="ORF">GO493_18725</name>
</gene>
<protein>
    <submittedName>
        <fullName evidence="1">DUF4221 domain-containing protein</fullName>
    </submittedName>
</protein>
<comment type="caution">
    <text evidence="1">The sequence shown here is derived from an EMBL/GenBank/DDBJ whole genome shotgun (WGS) entry which is preliminary data.</text>
</comment>
<evidence type="ECO:0000313" key="1">
    <source>
        <dbReference type="EMBL" id="MVT10314.1"/>
    </source>
</evidence>
<dbReference type="AlphaFoldDB" id="A0A7K1U7I3"/>
<dbReference type="EMBL" id="WRXN01000008">
    <property type="protein sequence ID" value="MVT10314.1"/>
    <property type="molecule type" value="Genomic_DNA"/>
</dbReference>
<accession>A0A7K1U7I3</accession>
<sequence>MTHTSMQGRVLFIFLYSWIVITSFSCQNGTTATYSNCTSATDPVIPLAITQGDTLNLYLDSLTVMGITTPVDYHERENRLYVFDSYNKRLLEYPLNGAGKAVYPEAIHKISINKKISYFRYISPDSIVLYNYAGAELLYYSIDRDTLWKRLAFINKGRIRQAAPPYANATSPVLFIGNTIIGFGFLLGESDKENPASRTMCSVIHLPAGNIRYRIPYSKVYWQHNWGGSHLRTPYTTYNGQTGKILLSLPADHNIQSIDSNWQIKEIPAGTRRKICITSMGLSKDNEKVSDAEYSLQYFTNTPCYRNIIYDQYHDRYYRILELPPAEGRTDKQRLADKEASLIVFDKDFKYLGEAPLPRAIVLDNFFITTEGIYFLNAGNKDQNIAQYVQCKIEL</sequence>
<dbReference type="InterPro" id="IPR025316">
    <property type="entry name" value="DUF4221"/>
</dbReference>
<keyword evidence="2" id="KW-1185">Reference proteome</keyword>
<proteinExistence type="predicted"/>
<dbReference type="Pfam" id="PF13970">
    <property type="entry name" value="DUF4221"/>
    <property type="match status" value="1"/>
</dbReference>
<name>A0A7K1U7I3_9BACT</name>
<reference evidence="1 2" key="1">
    <citation type="submission" date="2019-12" db="EMBL/GenBank/DDBJ databases">
        <title>Chitinophaga sp. strain ysch24 (GDMCC 1.1355), whole genome shotgun sequence.</title>
        <authorList>
            <person name="Zhang X."/>
        </authorList>
    </citation>
    <scope>NUCLEOTIDE SEQUENCE [LARGE SCALE GENOMIC DNA]</scope>
    <source>
        <strain evidence="2">ysch24</strain>
    </source>
</reference>
<dbReference type="Proteomes" id="UP000461730">
    <property type="component" value="Unassembled WGS sequence"/>
</dbReference>
<organism evidence="1 2">
    <name type="scientific">Chitinophaga tropicalis</name>
    <dbReference type="NCBI Taxonomy" id="2683588"/>
    <lineage>
        <taxon>Bacteria</taxon>
        <taxon>Pseudomonadati</taxon>
        <taxon>Bacteroidota</taxon>
        <taxon>Chitinophagia</taxon>
        <taxon>Chitinophagales</taxon>
        <taxon>Chitinophagaceae</taxon>
        <taxon>Chitinophaga</taxon>
    </lineage>
</organism>
<dbReference type="RefSeq" id="WP_157307761.1">
    <property type="nucleotide sequence ID" value="NZ_WRXN01000008.1"/>
</dbReference>